<dbReference type="Gene3D" id="3.40.50.740">
    <property type="match status" value="1"/>
</dbReference>
<gene>
    <name evidence="10" type="ORF">SAMN05192546_11093</name>
</gene>
<dbReference type="PROSITE" id="PS51318">
    <property type="entry name" value="TAT"/>
    <property type="match status" value="1"/>
</dbReference>
<proteinExistence type="inferred from homology"/>
<dbReference type="GO" id="GO:0016491">
    <property type="term" value="F:oxidoreductase activity"/>
    <property type="evidence" value="ECO:0007669"/>
    <property type="project" value="UniProtKB-KW"/>
</dbReference>
<dbReference type="STRING" id="159292.SAMN05192546_11093"/>
<evidence type="ECO:0000259" key="9">
    <source>
        <dbReference type="PROSITE" id="PS51669"/>
    </source>
</evidence>
<keyword evidence="11" id="KW-1185">Reference proteome</keyword>
<dbReference type="GO" id="GO:0051539">
    <property type="term" value="F:4 iron, 4 sulfur cluster binding"/>
    <property type="evidence" value="ECO:0007669"/>
    <property type="project" value="UniProtKB-KW"/>
</dbReference>
<name>A0A1H3QSU9_9FIRM</name>
<evidence type="ECO:0000313" key="11">
    <source>
        <dbReference type="Proteomes" id="UP000199230"/>
    </source>
</evidence>
<dbReference type="Proteomes" id="UP000199230">
    <property type="component" value="Unassembled WGS sequence"/>
</dbReference>
<accession>A0A1H3QSU9</accession>
<dbReference type="InterPro" id="IPR050612">
    <property type="entry name" value="Prok_Mopterin_Oxidored"/>
</dbReference>
<evidence type="ECO:0000256" key="4">
    <source>
        <dbReference type="ARBA" id="ARBA00022723"/>
    </source>
</evidence>
<dbReference type="InterPro" id="IPR006656">
    <property type="entry name" value="Mopterin_OxRdtase"/>
</dbReference>
<reference evidence="10 11" key="1">
    <citation type="submission" date="2016-10" db="EMBL/GenBank/DDBJ databases">
        <authorList>
            <person name="de Groot N.N."/>
        </authorList>
    </citation>
    <scope>NUCLEOTIDE SEQUENCE [LARGE SCALE GENOMIC DNA]</scope>
    <source>
        <strain evidence="10 11">APO</strain>
    </source>
</reference>
<dbReference type="PANTHER" id="PTHR43742:SF9">
    <property type="entry name" value="TETRATHIONATE REDUCTASE SUBUNIT A"/>
    <property type="match status" value="1"/>
</dbReference>
<keyword evidence="3" id="KW-0500">Molybdenum</keyword>
<dbReference type="SMART" id="SM00926">
    <property type="entry name" value="Molybdop_Fe4S4"/>
    <property type="match status" value="1"/>
</dbReference>
<dbReference type="EMBL" id="FNPV01000010">
    <property type="protein sequence ID" value="SDZ16353.1"/>
    <property type="molecule type" value="Genomic_DNA"/>
</dbReference>
<keyword evidence="4" id="KW-0479">Metal-binding</keyword>
<dbReference type="GO" id="GO:0046872">
    <property type="term" value="F:metal ion binding"/>
    <property type="evidence" value="ECO:0007669"/>
    <property type="project" value="UniProtKB-KW"/>
</dbReference>
<evidence type="ECO:0000256" key="8">
    <source>
        <dbReference type="ARBA" id="ARBA00023014"/>
    </source>
</evidence>
<evidence type="ECO:0000256" key="3">
    <source>
        <dbReference type="ARBA" id="ARBA00022505"/>
    </source>
</evidence>
<dbReference type="AlphaFoldDB" id="A0A1H3QSU9"/>
<sequence length="857" mass="96269">MNLSRRRFVQGAVAAGIVAGFWQAGRSKRMESLEETGTTVERPSEVQPLTAGEWKPSGCLGCTSWCAKEVFVVDGRAIKVRANAASRVHGGNDCPRAHLAIQQVYDPDRIKQPMKRTNPNKGLKEDPQFVPVSWDEAMEMLADRVMDLRDHNETHKFVLFRGRYTNINGLLYGTMPKIIGSPNNISHSSICAEAEKFGPYYTQGYWNYRDYDVANTKYMICWGVDPLCSNRQVSHYLNAFGGMLKKGVRIATVDPKYSNTAAKSETWLPVKPGQDGALATAMAHVILTEGLWSREFVGDFNNGQDYFKSGETVENDNFDEIHTNGIVKWWNLELKDRTPEWAESICGVEAEKIRKVAVDFAKEAPHVMVFMGGGSNMQVRGAYNSMAVHALNGLVGAAENLGGTITGRSPKLGSFPAADDFMDEMAQTNSKMQKIDQRGYVEFPALKEGKSGGGVVTNRVADAILTEDPYRPKVGIGYFCNFNYSCPETSRWHEAMSKMEFFAHCVTHYSEMSHFADLLLPSTHHMFEQMSSAAQKGNGYTHLWIGDRSIDPVYDVKNPEAEIPWMLAEKLADRGFTNLLDYLKTFKDPETGREPTNGLELEKYAFKIRTQPVWDSAAYAESGNHGDAFNSWEAFMEKGIWNSDEYEFQKLWSNMPTTTGKFEFYSETLKEALEQHAEKHNMSVDDVLEACKYTYTKGELAYIPHYTEPFMHGSKEEYPFSFVDCKSHMAREGRSSNCSWFQEFKDVDAGDVKWGDCIKINPKDAQALGLEDGDQVRVISPTAEVVTTLKTWNALRPGTASKTFGQGHWAMGHVAAEDYEDKIARGANNNDFMAADYERLSGSTAFYGSFRVRIERV</sequence>
<keyword evidence="8" id="KW-0411">Iron-sulfur</keyword>
<dbReference type="Gene3D" id="2.20.25.90">
    <property type="entry name" value="ADC-like domains"/>
    <property type="match status" value="1"/>
</dbReference>
<dbReference type="InterPro" id="IPR006963">
    <property type="entry name" value="Mopterin_OxRdtase_4Fe-4S_dom"/>
</dbReference>
<keyword evidence="6" id="KW-0560">Oxidoreductase</keyword>
<dbReference type="OrthoDB" id="9803192at2"/>
<dbReference type="GO" id="GO:0043546">
    <property type="term" value="F:molybdopterin cofactor binding"/>
    <property type="evidence" value="ECO:0007669"/>
    <property type="project" value="InterPro"/>
</dbReference>
<evidence type="ECO:0000256" key="6">
    <source>
        <dbReference type="ARBA" id="ARBA00023002"/>
    </source>
</evidence>
<dbReference type="Pfam" id="PF01568">
    <property type="entry name" value="Molydop_binding"/>
    <property type="match status" value="1"/>
</dbReference>
<dbReference type="Gene3D" id="3.40.228.10">
    <property type="entry name" value="Dimethylsulfoxide Reductase, domain 2"/>
    <property type="match status" value="1"/>
</dbReference>
<dbReference type="InterPro" id="IPR009010">
    <property type="entry name" value="Asp_de-COase-like_dom_sf"/>
</dbReference>
<evidence type="ECO:0000256" key="5">
    <source>
        <dbReference type="ARBA" id="ARBA00022729"/>
    </source>
</evidence>
<feature type="domain" description="4Fe-4S Mo/W bis-MGD-type" evidence="9">
    <location>
        <begin position="52"/>
        <end position="108"/>
    </location>
</feature>
<keyword evidence="5" id="KW-0732">Signal</keyword>
<dbReference type="PANTHER" id="PTHR43742">
    <property type="entry name" value="TRIMETHYLAMINE-N-OXIDE REDUCTASE"/>
    <property type="match status" value="1"/>
</dbReference>
<dbReference type="Gene3D" id="2.40.40.20">
    <property type="match status" value="1"/>
</dbReference>
<evidence type="ECO:0000256" key="7">
    <source>
        <dbReference type="ARBA" id="ARBA00023004"/>
    </source>
</evidence>
<dbReference type="RefSeq" id="WP_093315182.1">
    <property type="nucleotide sequence ID" value="NZ_FNPV01000010.1"/>
</dbReference>
<evidence type="ECO:0000256" key="1">
    <source>
        <dbReference type="ARBA" id="ARBA00010312"/>
    </source>
</evidence>
<protein>
    <submittedName>
        <fullName evidence="10">Anaerobic selenocysteine-containing dehydrogenase</fullName>
    </submittedName>
</protein>
<keyword evidence="7" id="KW-0408">Iron</keyword>
<comment type="similarity">
    <text evidence="1">Belongs to the prokaryotic molybdopterin-containing oxidoreductase family.</text>
</comment>
<dbReference type="PROSITE" id="PS51669">
    <property type="entry name" value="4FE4S_MOW_BIS_MGD"/>
    <property type="match status" value="1"/>
</dbReference>
<dbReference type="InterPro" id="IPR006311">
    <property type="entry name" value="TAT_signal"/>
</dbReference>
<organism evidence="10 11">
    <name type="scientific">Tindallia californiensis</name>
    <dbReference type="NCBI Taxonomy" id="159292"/>
    <lineage>
        <taxon>Bacteria</taxon>
        <taxon>Bacillati</taxon>
        <taxon>Bacillota</taxon>
        <taxon>Clostridia</taxon>
        <taxon>Peptostreptococcales</taxon>
        <taxon>Tindalliaceae</taxon>
        <taxon>Tindallia</taxon>
    </lineage>
</organism>
<dbReference type="SUPFAM" id="SSF53706">
    <property type="entry name" value="Formate dehydrogenase/DMSO reductase, domains 1-3"/>
    <property type="match status" value="1"/>
</dbReference>
<dbReference type="SUPFAM" id="SSF50692">
    <property type="entry name" value="ADC-like"/>
    <property type="match status" value="1"/>
</dbReference>
<keyword evidence="2" id="KW-0004">4Fe-4S</keyword>
<evidence type="ECO:0000313" key="10">
    <source>
        <dbReference type="EMBL" id="SDZ16353.1"/>
    </source>
</evidence>
<dbReference type="Pfam" id="PF00384">
    <property type="entry name" value="Molybdopterin"/>
    <property type="match status" value="1"/>
</dbReference>
<evidence type="ECO:0000256" key="2">
    <source>
        <dbReference type="ARBA" id="ARBA00022485"/>
    </source>
</evidence>
<dbReference type="InterPro" id="IPR006657">
    <property type="entry name" value="MoPterin_dinucl-bd_dom"/>
</dbReference>